<evidence type="ECO:0000313" key="2">
    <source>
        <dbReference type="Proteomes" id="UP000638648"/>
    </source>
</evidence>
<gene>
    <name evidence="1" type="ORF">HEB94_001647</name>
</gene>
<sequence length="133" mass="14829">MRRDMRTGRVTIERLSAVTSLTGFQASAAELARWVRGHWEIEALHHVRDVTFGEDASKVRTGSAPRVMSMLRNLAIGLARLVGWRNMAAAVDHYRSCPGDALDLIMTAPRERFCPDASRSGRYQGQQMTRSAA</sequence>
<evidence type="ECO:0008006" key="3">
    <source>
        <dbReference type="Google" id="ProtNLM"/>
    </source>
</evidence>
<organism evidence="1 2">
    <name type="scientific">Actinopolymorpha pittospori</name>
    <dbReference type="NCBI Taxonomy" id="648752"/>
    <lineage>
        <taxon>Bacteria</taxon>
        <taxon>Bacillati</taxon>
        <taxon>Actinomycetota</taxon>
        <taxon>Actinomycetes</taxon>
        <taxon>Propionibacteriales</taxon>
        <taxon>Actinopolymorphaceae</taxon>
        <taxon>Actinopolymorpha</taxon>
    </lineage>
</organism>
<keyword evidence="2" id="KW-1185">Reference proteome</keyword>
<dbReference type="AlphaFoldDB" id="A0A927MRJ3"/>
<dbReference type="EMBL" id="JADBEM010000001">
    <property type="protein sequence ID" value="MBE1604799.1"/>
    <property type="molecule type" value="Genomic_DNA"/>
</dbReference>
<dbReference type="Proteomes" id="UP000638648">
    <property type="component" value="Unassembled WGS sequence"/>
</dbReference>
<accession>A0A927MRJ3</accession>
<name>A0A927MRJ3_9ACTN</name>
<proteinExistence type="predicted"/>
<protein>
    <recommendedName>
        <fullName evidence="3">Transposase DDE domain-containing protein</fullName>
    </recommendedName>
</protein>
<comment type="caution">
    <text evidence="1">The sequence shown here is derived from an EMBL/GenBank/DDBJ whole genome shotgun (WGS) entry which is preliminary data.</text>
</comment>
<dbReference type="RefSeq" id="WP_192749258.1">
    <property type="nucleotide sequence ID" value="NZ_BAABJL010000124.1"/>
</dbReference>
<evidence type="ECO:0000313" key="1">
    <source>
        <dbReference type="EMBL" id="MBE1604799.1"/>
    </source>
</evidence>
<reference evidence="1" key="1">
    <citation type="submission" date="2020-10" db="EMBL/GenBank/DDBJ databases">
        <title>Sequencing the genomes of 1000 actinobacteria strains.</title>
        <authorList>
            <person name="Klenk H.-P."/>
        </authorList>
    </citation>
    <scope>NUCLEOTIDE SEQUENCE</scope>
    <source>
        <strain evidence="1">DSM 45354</strain>
    </source>
</reference>